<dbReference type="Proteomes" id="UP000510660">
    <property type="component" value="Chromosome"/>
</dbReference>
<proteinExistence type="predicted"/>
<dbReference type="PANTHER" id="PTHR14209">
    <property type="entry name" value="ISOAMYL ACETATE-HYDROLYZING ESTERASE 1"/>
    <property type="match status" value="1"/>
</dbReference>
<evidence type="ECO:0000259" key="1">
    <source>
        <dbReference type="Pfam" id="PF13472"/>
    </source>
</evidence>
<evidence type="ECO:0000313" key="2">
    <source>
        <dbReference type="EMBL" id="QLL74688.1"/>
    </source>
</evidence>
<dbReference type="AlphaFoldDB" id="A0A7H9EAH6"/>
<evidence type="ECO:0000313" key="3">
    <source>
        <dbReference type="Proteomes" id="UP000510660"/>
    </source>
</evidence>
<dbReference type="RefSeq" id="WP_180860927.1">
    <property type="nucleotide sequence ID" value="NZ_CP047415.1"/>
</dbReference>
<accession>A0A7H9EAH6</accession>
<protein>
    <submittedName>
        <fullName evidence="2">SGNH/GDSL hydrolase family protein</fullName>
    </submittedName>
</protein>
<organism evidence="2 3">
    <name type="scientific">Lactobacillus crispatus</name>
    <dbReference type="NCBI Taxonomy" id="47770"/>
    <lineage>
        <taxon>Bacteria</taxon>
        <taxon>Bacillati</taxon>
        <taxon>Bacillota</taxon>
        <taxon>Bacilli</taxon>
        <taxon>Lactobacillales</taxon>
        <taxon>Lactobacillaceae</taxon>
        <taxon>Lactobacillus</taxon>
    </lineage>
</organism>
<dbReference type="Pfam" id="PF13472">
    <property type="entry name" value="Lipase_GDSL_2"/>
    <property type="match status" value="1"/>
</dbReference>
<name>A0A7H9EAH6_9LACO</name>
<reference evidence="2 3" key="1">
    <citation type="submission" date="2020-01" db="EMBL/GenBank/DDBJ databases">
        <title>Complete and circular genome sequences of six lactobacillus isolates from horses.</title>
        <authorList>
            <person name="Hassan H.M."/>
        </authorList>
    </citation>
    <scope>NUCLEOTIDE SEQUENCE [LARGE SCALE GENOMIC DNA]</scope>
    <source>
        <strain evidence="2 3">1D</strain>
    </source>
</reference>
<dbReference type="SUPFAM" id="SSF52266">
    <property type="entry name" value="SGNH hydrolase"/>
    <property type="match status" value="1"/>
</dbReference>
<dbReference type="PANTHER" id="PTHR14209:SF19">
    <property type="entry name" value="ISOAMYL ACETATE-HYDROLYZING ESTERASE 1 HOMOLOG"/>
    <property type="match status" value="1"/>
</dbReference>
<keyword evidence="2" id="KW-0378">Hydrolase</keyword>
<dbReference type="GO" id="GO:0016787">
    <property type="term" value="F:hydrolase activity"/>
    <property type="evidence" value="ECO:0007669"/>
    <property type="project" value="UniProtKB-KW"/>
</dbReference>
<sequence length="187" mass="20665">MKKIILFGDSIFNGYRNGQNTNLVTNLFQQALINYAQVENISKSGATTVEGVDYLEQIPPEHDLVVVEYGNNDAATAWGISPESYEKNLAQILSAVGKAIVVGLCNPNPESDIFQYYGAERLDLFNNIAQKVAKAHGAQFVDILPAMRNLKDKSTYYQADGQHLTDQGNEFLVNQIVPVIKKDLDLA</sequence>
<dbReference type="InterPro" id="IPR013830">
    <property type="entry name" value="SGNH_hydro"/>
</dbReference>
<feature type="domain" description="SGNH hydrolase-type esterase" evidence="1">
    <location>
        <begin position="6"/>
        <end position="170"/>
    </location>
</feature>
<gene>
    <name evidence="2" type="ORF">GTO85_10275</name>
</gene>
<dbReference type="InterPro" id="IPR036514">
    <property type="entry name" value="SGNH_hydro_sf"/>
</dbReference>
<dbReference type="EMBL" id="CP047415">
    <property type="protein sequence ID" value="QLL74688.1"/>
    <property type="molecule type" value="Genomic_DNA"/>
</dbReference>
<dbReference type="Gene3D" id="3.40.50.1110">
    <property type="entry name" value="SGNH hydrolase"/>
    <property type="match status" value="1"/>
</dbReference>
<dbReference type="InterPro" id="IPR045136">
    <property type="entry name" value="Iah1-like"/>
</dbReference>